<gene>
    <name evidence="4" type="ORF">RBI02_06055</name>
</gene>
<dbReference type="InterPro" id="IPR036412">
    <property type="entry name" value="HAD-like_sf"/>
</dbReference>
<dbReference type="PIRSF" id="PIRSF000915">
    <property type="entry name" value="PGP-type_phosphatase"/>
    <property type="match status" value="1"/>
</dbReference>
<dbReference type="PANTHER" id="PTHR19288:SF46">
    <property type="entry name" value="HALOACID DEHALOGENASE-LIKE HYDROLASE DOMAIN-CONTAINING PROTEIN 2"/>
    <property type="match status" value="1"/>
</dbReference>
<dbReference type="PANTHER" id="PTHR19288">
    <property type="entry name" value="4-NITROPHENYLPHOSPHATASE-RELATED"/>
    <property type="match status" value="1"/>
</dbReference>
<keyword evidence="1" id="KW-0479">Metal-binding</keyword>
<proteinExistence type="predicted"/>
<dbReference type="RefSeq" id="WP_315342273.1">
    <property type="nucleotide sequence ID" value="NZ_JAVDZE010000002.1"/>
</dbReference>
<reference evidence="4 5" key="1">
    <citation type="submission" date="2023-08" db="EMBL/GenBank/DDBJ databases">
        <title>Draft genome sequence of Thermococcus waiotapuensis WT1T, a thermophilic sulphur-dependent archaeon from order Thermococcales.</title>
        <authorList>
            <person name="Manners S.H."/>
            <person name="Carere C.R."/>
            <person name="Dhami M.K."/>
            <person name="Dobson R.C.J."/>
            <person name="Stott M.B."/>
        </authorList>
    </citation>
    <scope>NUCLEOTIDE SEQUENCE [LARGE SCALE GENOMIC DNA]</scope>
    <source>
        <strain evidence="4 5">WT1</strain>
    </source>
</reference>
<evidence type="ECO:0000256" key="1">
    <source>
        <dbReference type="ARBA" id="ARBA00022723"/>
    </source>
</evidence>
<dbReference type="Pfam" id="PF13344">
    <property type="entry name" value="Hydrolase_6"/>
    <property type="match status" value="1"/>
</dbReference>
<dbReference type="Pfam" id="PF13242">
    <property type="entry name" value="Hydrolase_like"/>
    <property type="match status" value="1"/>
</dbReference>
<evidence type="ECO:0000313" key="5">
    <source>
        <dbReference type="Proteomes" id="UP001245683"/>
    </source>
</evidence>
<dbReference type="GO" id="GO:0005737">
    <property type="term" value="C:cytoplasm"/>
    <property type="evidence" value="ECO:0007669"/>
    <property type="project" value="TreeGrafter"/>
</dbReference>
<protein>
    <submittedName>
        <fullName evidence="4">HAD-IIA family hydrolase</fullName>
    </submittedName>
</protein>
<dbReference type="CDD" id="cd07530">
    <property type="entry name" value="HAD_Pase_UmpH-like"/>
    <property type="match status" value="1"/>
</dbReference>
<dbReference type="FunFam" id="3.40.50.1000:FF:000053">
    <property type="entry name" value="TIGR01457 family HAD hydrolase"/>
    <property type="match status" value="1"/>
</dbReference>
<sequence length="274" mass="30160">MIGLMFDMDGVIYRGNKPVEGAKELIDFLKRRGIPFIFLTNNSTKDPAMYREKLLSMGIDVPEDRIVTSGLAARLYMEKHFRPGKVFVIGGEGLLREMERLGWGVIDVEKARKGEWKEIEYVVVGLDPSLTYEKLKYSTLAIRNGAKFIGTNPDTTYPAEEGLYPGAGAIIAAIKAATDTEPLIIGKPNGPVYEVAREKLGEVEEIWMVGDRLDTDIAFAKRFGMKAVMVLTGVSTLDEIERSGIKPDLVLPGVGELIKYLEVVEGENEAGGTA</sequence>
<dbReference type="Proteomes" id="UP001245683">
    <property type="component" value="Unassembled WGS sequence"/>
</dbReference>
<keyword evidence="2 4" id="KW-0378">Hydrolase</keyword>
<dbReference type="GO" id="GO:0016791">
    <property type="term" value="F:phosphatase activity"/>
    <property type="evidence" value="ECO:0007669"/>
    <property type="project" value="TreeGrafter"/>
</dbReference>
<dbReference type="NCBIfam" id="TIGR01460">
    <property type="entry name" value="HAD-SF-IIA"/>
    <property type="match status" value="1"/>
</dbReference>
<dbReference type="EMBL" id="JAVDZE010000002">
    <property type="protein sequence ID" value="MDV3104104.1"/>
    <property type="molecule type" value="Genomic_DNA"/>
</dbReference>
<dbReference type="AlphaFoldDB" id="A0AAE4NVW0"/>
<organism evidence="4 5">
    <name type="scientific">Thermococcus waiotapuensis</name>
    <dbReference type="NCBI Taxonomy" id="90909"/>
    <lineage>
        <taxon>Archaea</taxon>
        <taxon>Methanobacteriati</taxon>
        <taxon>Methanobacteriota</taxon>
        <taxon>Thermococci</taxon>
        <taxon>Thermococcales</taxon>
        <taxon>Thermococcaceae</taxon>
        <taxon>Thermococcus</taxon>
    </lineage>
</organism>
<dbReference type="Gene3D" id="3.40.50.1000">
    <property type="entry name" value="HAD superfamily/HAD-like"/>
    <property type="match status" value="2"/>
</dbReference>
<comment type="caution">
    <text evidence="4">The sequence shown here is derived from an EMBL/GenBank/DDBJ whole genome shotgun (WGS) entry which is preliminary data.</text>
</comment>
<dbReference type="SFLD" id="SFLDG01139">
    <property type="entry name" value="C2.A:_Pyridoxal_Phosphate_Phos"/>
    <property type="match status" value="1"/>
</dbReference>
<keyword evidence="3" id="KW-0460">Magnesium</keyword>
<evidence type="ECO:0000256" key="2">
    <source>
        <dbReference type="ARBA" id="ARBA00022801"/>
    </source>
</evidence>
<dbReference type="InterPro" id="IPR006357">
    <property type="entry name" value="HAD-SF_hydro_IIA"/>
</dbReference>
<dbReference type="GO" id="GO:0046872">
    <property type="term" value="F:metal ion binding"/>
    <property type="evidence" value="ECO:0007669"/>
    <property type="project" value="UniProtKB-KW"/>
</dbReference>
<keyword evidence="5" id="KW-1185">Reference proteome</keyword>
<dbReference type="SFLD" id="SFLDS00003">
    <property type="entry name" value="Haloacid_Dehalogenase"/>
    <property type="match status" value="1"/>
</dbReference>
<evidence type="ECO:0000313" key="4">
    <source>
        <dbReference type="EMBL" id="MDV3104104.1"/>
    </source>
</evidence>
<name>A0AAE4NVW0_9EURY</name>
<evidence type="ECO:0000256" key="3">
    <source>
        <dbReference type="ARBA" id="ARBA00022842"/>
    </source>
</evidence>
<dbReference type="InterPro" id="IPR023214">
    <property type="entry name" value="HAD_sf"/>
</dbReference>
<dbReference type="SUPFAM" id="SSF56784">
    <property type="entry name" value="HAD-like"/>
    <property type="match status" value="1"/>
</dbReference>
<accession>A0AAE4NVW0</accession>